<name>A0AAE2V3Z0_CLOBE</name>
<protein>
    <submittedName>
        <fullName evidence="1">Uncharacterized protein</fullName>
    </submittedName>
</protein>
<organism evidence="1 2">
    <name type="scientific">Clostridium beijerinckii</name>
    <name type="common">Clostridium MP</name>
    <dbReference type="NCBI Taxonomy" id="1520"/>
    <lineage>
        <taxon>Bacteria</taxon>
        <taxon>Bacillati</taxon>
        <taxon>Bacillota</taxon>
        <taxon>Clostridia</taxon>
        <taxon>Eubacteriales</taxon>
        <taxon>Clostridiaceae</taxon>
        <taxon>Clostridium</taxon>
    </lineage>
</organism>
<sequence>MNSDTCLVKKDISTNDGTDLGITQTGLAEYTVTAVISLLNPKTGQLYYVSSESTPFRA</sequence>
<gene>
    <name evidence="1" type="ORF">IS491_24850</name>
</gene>
<dbReference type="Proteomes" id="UP000631418">
    <property type="component" value="Unassembled WGS sequence"/>
</dbReference>
<proteinExistence type="predicted"/>
<dbReference type="RefSeq" id="WP_011968436.1">
    <property type="nucleotide sequence ID" value="NZ_CP053893.1"/>
</dbReference>
<evidence type="ECO:0000313" key="2">
    <source>
        <dbReference type="Proteomes" id="UP000631418"/>
    </source>
</evidence>
<dbReference type="AlphaFoldDB" id="A0AAE2V3Z0"/>
<evidence type="ECO:0000313" key="1">
    <source>
        <dbReference type="EMBL" id="MBF7811826.1"/>
    </source>
</evidence>
<comment type="caution">
    <text evidence="1">The sequence shown here is derived from an EMBL/GenBank/DDBJ whole genome shotgun (WGS) entry which is preliminary data.</text>
</comment>
<accession>A0AAE2V3Z0</accession>
<reference evidence="1" key="1">
    <citation type="submission" date="2020-11" db="EMBL/GenBank/DDBJ databases">
        <authorList>
            <person name="Thieme N."/>
            <person name="Liebl W."/>
            <person name="Zverlov V."/>
        </authorList>
    </citation>
    <scope>NUCLEOTIDE SEQUENCE</scope>
    <source>
        <strain evidence="1">NT08</strain>
    </source>
</reference>
<dbReference type="EMBL" id="JADOEF010000003">
    <property type="protein sequence ID" value="MBF7811826.1"/>
    <property type="molecule type" value="Genomic_DNA"/>
</dbReference>